<protein>
    <submittedName>
        <fullName evidence="2">Uncharacterized protein</fullName>
    </submittedName>
</protein>
<dbReference type="HOGENOM" id="CLU_474813_0_0_1"/>
<name>F6VNF4_CIOIN</name>
<dbReference type="GO" id="GO:0005813">
    <property type="term" value="C:centrosome"/>
    <property type="evidence" value="ECO:0000318"/>
    <property type="project" value="GO_Central"/>
</dbReference>
<dbReference type="Proteomes" id="UP000008144">
    <property type="component" value="Chromosome 7"/>
</dbReference>
<dbReference type="OMA" id="LAREEYC"/>
<dbReference type="PANTHER" id="PTHR21616:SF3">
    <property type="match status" value="1"/>
</dbReference>
<keyword evidence="3" id="KW-1185">Reference proteome</keyword>
<feature type="region of interest" description="Disordered" evidence="1">
    <location>
        <begin position="477"/>
        <end position="501"/>
    </location>
</feature>
<reference evidence="2" key="3">
    <citation type="submission" date="2025-08" db="UniProtKB">
        <authorList>
            <consortium name="Ensembl"/>
        </authorList>
    </citation>
    <scope>IDENTIFICATION</scope>
</reference>
<dbReference type="EMBL" id="EAAA01002363">
    <property type="status" value="NOT_ANNOTATED_CDS"/>
    <property type="molecule type" value="Genomic_DNA"/>
</dbReference>
<evidence type="ECO:0000313" key="2">
    <source>
        <dbReference type="Ensembl" id="ENSCINP00000014257.3"/>
    </source>
</evidence>
<organism evidence="2 3">
    <name type="scientific">Ciona intestinalis</name>
    <name type="common">Transparent sea squirt</name>
    <name type="synonym">Ascidia intestinalis</name>
    <dbReference type="NCBI Taxonomy" id="7719"/>
    <lineage>
        <taxon>Eukaryota</taxon>
        <taxon>Metazoa</taxon>
        <taxon>Chordata</taxon>
        <taxon>Tunicata</taxon>
        <taxon>Ascidiacea</taxon>
        <taxon>Phlebobranchia</taxon>
        <taxon>Cionidae</taxon>
        <taxon>Ciona</taxon>
    </lineage>
</organism>
<reference evidence="2" key="2">
    <citation type="journal article" date="2008" name="Genome Biol.">
        <title>Improved genome assembly and evidence-based global gene model set for the chordate Ciona intestinalis: new insight into intron and operon populations.</title>
        <authorList>
            <person name="Satou Y."/>
            <person name="Mineta K."/>
            <person name="Ogasawara M."/>
            <person name="Sasakura Y."/>
            <person name="Shoguchi E."/>
            <person name="Ueno K."/>
            <person name="Yamada L."/>
            <person name="Matsumoto J."/>
            <person name="Wasserscheid J."/>
            <person name="Dewar K."/>
            <person name="Wiley G.B."/>
            <person name="Macmil S.L."/>
            <person name="Roe B.A."/>
            <person name="Zeller R.W."/>
            <person name="Hastings K.E."/>
            <person name="Lemaire P."/>
            <person name="Lindquist E."/>
            <person name="Endo T."/>
            <person name="Hotta K."/>
            <person name="Inaba K."/>
        </authorList>
    </citation>
    <scope>NUCLEOTIDE SEQUENCE [LARGE SCALE GENOMIC DNA]</scope>
    <source>
        <strain evidence="2">wild type</strain>
    </source>
</reference>
<accession>F6VNF4</accession>
<evidence type="ECO:0000256" key="1">
    <source>
        <dbReference type="SAM" id="MobiDB-lite"/>
    </source>
</evidence>
<dbReference type="AlphaFoldDB" id="F6VNF4"/>
<feature type="region of interest" description="Disordered" evidence="1">
    <location>
        <begin position="236"/>
        <end position="258"/>
    </location>
</feature>
<dbReference type="Ensembl" id="ENSCINT00000014257.3">
    <property type="protein sequence ID" value="ENSCINP00000014257.3"/>
    <property type="gene ID" value="ENSCING00000009935.3"/>
</dbReference>
<feature type="region of interest" description="Disordered" evidence="1">
    <location>
        <begin position="50"/>
        <end position="70"/>
    </location>
</feature>
<dbReference type="InterPro" id="IPR026708">
    <property type="entry name" value="CSPP1"/>
</dbReference>
<proteinExistence type="predicted"/>
<dbReference type="EMBL" id="EAAA01002365">
    <property type="status" value="NOT_ANNOTATED_CDS"/>
    <property type="molecule type" value="Genomic_DNA"/>
</dbReference>
<dbReference type="EMBL" id="EAAA01002364">
    <property type="status" value="NOT_ANNOTATED_CDS"/>
    <property type="molecule type" value="Genomic_DNA"/>
</dbReference>
<dbReference type="GO" id="GO:0000922">
    <property type="term" value="C:spindle pole"/>
    <property type="evidence" value="ECO:0000318"/>
    <property type="project" value="GO_Central"/>
</dbReference>
<dbReference type="GO" id="GO:0032467">
    <property type="term" value="P:positive regulation of cytokinesis"/>
    <property type="evidence" value="ECO:0000318"/>
    <property type="project" value="GO_Central"/>
</dbReference>
<reference evidence="3" key="1">
    <citation type="journal article" date="2002" name="Science">
        <title>The draft genome of Ciona intestinalis: insights into chordate and vertebrate origins.</title>
        <authorList>
            <person name="Dehal P."/>
            <person name="Satou Y."/>
            <person name="Campbell R.K."/>
            <person name="Chapman J."/>
            <person name="Degnan B."/>
            <person name="De Tomaso A."/>
            <person name="Davidson B."/>
            <person name="Di Gregorio A."/>
            <person name="Gelpke M."/>
            <person name="Goodstein D.M."/>
            <person name="Harafuji N."/>
            <person name="Hastings K.E."/>
            <person name="Ho I."/>
            <person name="Hotta K."/>
            <person name="Huang W."/>
            <person name="Kawashima T."/>
            <person name="Lemaire P."/>
            <person name="Martinez D."/>
            <person name="Meinertzhagen I.A."/>
            <person name="Necula S."/>
            <person name="Nonaka M."/>
            <person name="Putnam N."/>
            <person name="Rash S."/>
            <person name="Saiga H."/>
            <person name="Satake M."/>
            <person name="Terry A."/>
            <person name="Yamada L."/>
            <person name="Wang H.G."/>
            <person name="Awazu S."/>
            <person name="Azumi K."/>
            <person name="Boore J."/>
            <person name="Branno M."/>
            <person name="Chin-Bow S."/>
            <person name="DeSantis R."/>
            <person name="Doyle S."/>
            <person name="Francino P."/>
            <person name="Keys D.N."/>
            <person name="Haga S."/>
            <person name="Hayashi H."/>
            <person name="Hino K."/>
            <person name="Imai K.S."/>
            <person name="Inaba K."/>
            <person name="Kano S."/>
            <person name="Kobayashi K."/>
            <person name="Kobayashi M."/>
            <person name="Lee B.I."/>
            <person name="Makabe K.W."/>
            <person name="Manohar C."/>
            <person name="Matassi G."/>
            <person name="Medina M."/>
            <person name="Mochizuki Y."/>
            <person name="Mount S."/>
            <person name="Morishita T."/>
            <person name="Miura S."/>
            <person name="Nakayama A."/>
            <person name="Nishizaka S."/>
            <person name="Nomoto H."/>
            <person name="Ohta F."/>
            <person name="Oishi K."/>
            <person name="Rigoutsos I."/>
            <person name="Sano M."/>
            <person name="Sasaki A."/>
            <person name="Sasakura Y."/>
            <person name="Shoguchi E."/>
            <person name="Shin-i T."/>
            <person name="Spagnuolo A."/>
            <person name="Stainier D."/>
            <person name="Suzuki M.M."/>
            <person name="Tassy O."/>
            <person name="Takatori N."/>
            <person name="Tokuoka M."/>
            <person name="Yagi K."/>
            <person name="Yoshizaki F."/>
            <person name="Wada S."/>
            <person name="Zhang C."/>
            <person name="Hyatt P.D."/>
            <person name="Larimer F."/>
            <person name="Detter C."/>
            <person name="Doggett N."/>
            <person name="Glavina T."/>
            <person name="Hawkins T."/>
            <person name="Richardson P."/>
            <person name="Lucas S."/>
            <person name="Kohara Y."/>
            <person name="Levine M."/>
            <person name="Satoh N."/>
            <person name="Rokhsar D.S."/>
        </authorList>
    </citation>
    <scope>NUCLEOTIDE SEQUENCE [LARGE SCALE GENOMIC DNA]</scope>
</reference>
<dbReference type="InParanoid" id="F6VNF4"/>
<reference evidence="2" key="4">
    <citation type="submission" date="2025-09" db="UniProtKB">
        <authorList>
            <consortium name="Ensembl"/>
        </authorList>
    </citation>
    <scope>IDENTIFICATION</scope>
</reference>
<feature type="region of interest" description="Disordered" evidence="1">
    <location>
        <begin position="399"/>
        <end position="425"/>
    </location>
</feature>
<dbReference type="GO" id="GO:0005874">
    <property type="term" value="C:microtubule"/>
    <property type="evidence" value="ECO:0007669"/>
    <property type="project" value="InterPro"/>
</dbReference>
<feature type="region of interest" description="Disordered" evidence="1">
    <location>
        <begin position="290"/>
        <end position="316"/>
    </location>
</feature>
<dbReference type="PANTHER" id="PTHR21616">
    <property type="entry name" value="CENTROSOME SPINDLE POLE ASSOCIATED PROTEIN"/>
    <property type="match status" value="1"/>
</dbReference>
<evidence type="ECO:0000313" key="3">
    <source>
        <dbReference type="Proteomes" id="UP000008144"/>
    </source>
</evidence>
<sequence length="574" mass="66318">MDDTYRYKGYLYNLREPRYPMTGPIGFKPNGKHYPLKSSLIKGKPVMPTTPATGFLHGSPTIGQYTDEERREKKVNLKLMEKTSADLRKDYRQQLERQRFMKDHQKHKQIESLIKKKEKADDLKLLNSYNPFGKPGYGAPRGSGKENLSITKAITSKDGVGILQDKMTKEETPPKRPKNKLKIQRYEDDRMRRYRVDRFTANKYKQELDALIDVKKQQEEIVQGIDKKREDEMVNYDPFGKPGAGAPNRDDQGRPSTRRSISLSYVNHPLDAKNIVQKRQRLFKQAQGNIKMSRKHHFSSPEKFPEDNTTNENDNPWMKLGQLPAKREGIRFPRTGDHGVYEFVDADMESEIFPRKHIGGGGEPLVGDTGEKRTKRVGLLTTIHGARRSENITKVATPENVRDHGRNSPWGRPGAGAPLKDDNGEIVKNTKGRIQYEAKGYSQAEAETIERAKKIYRDDLKEGIDQQRQIRNQEKDYMRLPPGDVPSWFSKGKVGRPKRDPVTGIIVPQKRIMSDVTAQKFNSDRPRDAEKYYQDLQRMADERYRKRVEERQKILQQEIKPFPYQVVAPWAIDA</sequence>